<name>A0A3L9YCQ1_9FLAO</name>
<protein>
    <submittedName>
        <fullName evidence="1">Uncharacterized protein</fullName>
    </submittedName>
</protein>
<comment type="caution">
    <text evidence="1">The sequence shown here is derived from an EMBL/GenBank/DDBJ whole genome shotgun (WGS) entry which is preliminary data.</text>
</comment>
<dbReference type="OrthoDB" id="8430253at2"/>
<evidence type="ECO:0000313" key="2">
    <source>
        <dbReference type="Proteomes" id="UP000271339"/>
    </source>
</evidence>
<reference evidence="1 2" key="1">
    <citation type="submission" date="2018-10" db="EMBL/GenBank/DDBJ databases">
        <title>Genomic Encyclopedia of Archaeal and Bacterial Type Strains, Phase II (KMG-II): from individual species to whole genera.</title>
        <authorList>
            <person name="Goeker M."/>
        </authorList>
    </citation>
    <scope>NUCLEOTIDE SEQUENCE [LARGE SCALE GENOMIC DNA]</scope>
    <source>
        <strain evidence="1 2">DSM 23424</strain>
    </source>
</reference>
<organism evidence="1 2">
    <name type="scientific">Ulvibacter antarcticus</name>
    <dbReference type="NCBI Taxonomy" id="442714"/>
    <lineage>
        <taxon>Bacteria</taxon>
        <taxon>Pseudomonadati</taxon>
        <taxon>Bacteroidota</taxon>
        <taxon>Flavobacteriia</taxon>
        <taxon>Flavobacteriales</taxon>
        <taxon>Flavobacteriaceae</taxon>
        <taxon>Ulvibacter</taxon>
    </lineage>
</organism>
<dbReference type="EMBL" id="REFC01000015">
    <property type="protein sequence ID" value="RMA57160.1"/>
    <property type="molecule type" value="Genomic_DNA"/>
</dbReference>
<gene>
    <name evidence="1" type="ORF">BXY75_3047</name>
</gene>
<dbReference type="AlphaFoldDB" id="A0A3L9YCQ1"/>
<dbReference type="RefSeq" id="WP_121908579.1">
    <property type="nucleotide sequence ID" value="NZ_REFC01000015.1"/>
</dbReference>
<keyword evidence="2" id="KW-1185">Reference proteome</keyword>
<evidence type="ECO:0000313" key="1">
    <source>
        <dbReference type="EMBL" id="RMA57160.1"/>
    </source>
</evidence>
<dbReference type="Proteomes" id="UP000271339">
    <property type="component" value="Unassembled WGS sequence"/>
</dbReference>
<proteinExistence type="predicted"/>
<accession>A0A3L9YCQ1</accession>
<sequence length="426" mass="49898">MRFLLSQEVKMDKLKAAGLFGGELVKLTGSLARRYNDCLAMFGVSPTSLISFSIDAMGWSPEIAEEKGDNYYLNIGEANSNAIIISPNQMGKPAHMPSHSFDRDLMNAVFVAYEKPIRDITKDSAICLNLDQNIDAFYECFDLLQYDTVTVTFRLLNDLEKRQDEQLDLIKKFDEGNAFMDREVHAKILTSAKTYGDLRTRKLRLEPLPVRVKSFYTRAFGGVFILKDFIKDIMIFESKEEFDKAIKNISFEGLLFHKDHDELIETLVSHLILEKDLKKSLKTPRYERIKKHIFSEYVKNPAHSFKEILDSHFLFVKYLNELDVAIQKKINGVELYFQKRIIDKNIKQEDYIDKAYSKAFYEPHSSLDEEQKELIYKLLTKISPIDPVHSYWYDKATFYKNFKSWEETYKDWVIDRILEENKKHDL</sequence>
<dbReference type="InterPro" id="IPR046578">
    <property type="entry name" value="DUF6638"/>
</dbReference>
<dbReference type="Pfam" id="PF20343">
    <property type="entry name" value="DUF6638"/>
    <property type="match status" value="1"/>
</dbReference>